<dbReference type="KEGG" id="abac:LuPra_05237"/>
<protein>
    <submittedName>
        <fullName evidence="4">Uncharacterized protein</fullName>
    </submittedName>
</protein>
<proteinExistence type="predicted"/>
<keyword evidence="1" id="KW-0732">Signal</keyword>
<evidence type="ECO:0000259" key="3">
    <source>
        <dbReference type="Pfam" id="PF19313"/>
    </source>
</evidence>
<evidence type="ECO:0000313" key="5">
    <source>
        <dbReference type="Proteomes" id="UP000076079"/>
    </source>
</evidence>
<keyword evidence="5" id="KW-1185">Reference proteome</keyword>
<dbReference type="AlphaFoldDB" id="A0A143PTB1"/>
<dbReference type="RefSeq" id="WP_157899700.1">
    <property type="nucleotide sequence ID" value="NZ_CP015136.1"/>
</dbReference>
<dbReference type="Gene3D" id="2.60.40.1190">
    <property type="match status" value="1"/>
</dbReference>
<reference evidence="5" key="2">
    <citation type="submission" date="2016-04" db="EMBL/GenBank/DDBJ databases">
        <title>First Complete Genome Sequence of a Subdivision 6 Acidobacterium.</title>
        <authorList>
            <person name="Huang S."/>
            <person name="Vieira S."/>
            <person name="Bunk B."/>
            <person name="Riedel T."/>
            <person name="Sproeer C."/>
            <person name="Overmann J."/>
        </authorList>
    </citation>
    <scope>NUCLEOTIDE SEQUENCE [LARGE SCALE GENOMIC DNA]</scope>
    <source>
        <strain evidence="5">DSM 100886 HEG_-6_39</strain>
    </source>
</reference>
<evidence type="ECO:0000259" key="2">
    <source>
        <dbReference type="Pfam" id="PF06452"/>
    </source>
</evidence>
<feature type="chain" id="PRO_5007511973" evidence="1">
    <location>
        <begin position="18"/>
        <end position="724"/>
    </location>
</feature>
<dbReference type="Pfam" id="PF06452">
    <property type="entry name" value="CBM9_1"/>
    <property type="match status" value="1"/>
</dbReference>
<gene>
    <name evidence="4" type="ORF">LuPra_05237</name>
</gene>
<organism evidence="4 5">
    <name type="scientific">Luteitalea pratensis</name>
    <dbReference type="NCBI Taxonomy" id="1855912"/>
    <lineage>
        <taxon>Bacteria</taxon>
        <taxon>Pseudomonadati</taxon>
        <taxon>Acidobacteriota</taxon>
        <taxon>Vicinamibacteria</taxon>
        <taxon>Vicinamibacterales</taxon>
        <taxon>Vicinamibacteraceae</taxon>
        <taxon>Luteitalea</taxon>
    </lineage>
</organism>
<sequence precursor="true">MLVLLALIGAVPATVWAQDDDRPDLPAPAQLNVHVIPGGETIKVDGILDEAVWQNAVPATRFWQYAPLDRVAATENTEVRVVQDERALYFGIICHDANPKGIIAQDMRRDAPLSNDDYVGIYLDTYHDHRNFYYFSTNSLGTRRDGIVTDARSYNTAWNGIWQARTQVTDDGWTAEFRIPFSTLRFGGDQPLTWGLQLSRAIRRKQESDYWAPIPRWLGGRATWRAERFGQLIGIRTDAAYAKWEAEPYVLAGGERSYRPTSSDPRFNAGGDIHYDFTPNLLGTVSIRTDFAQVEADQEVINFTRFPLFFPEKRDFFLEDAGLFTVGLEQEMMMFYSRRIGLSNGQEVPILAAAKLSGRVGPYSVGVMNVQTDSADVSLSAASTVHEPSTNYSVLRVKRNLFTNSSIGAIVTNKQSSGTDFSRLAGLDGNFWFSPSLKGELLLAHTFNPSGVTNDSLGIGRLMYSKRDIVADVRYYAVGPDFVPEMGFVTQNDLRRSSAEASYTQWINRKRVRNLIYSGSFAYDAFYDNAFLGRRGTAGAKLTLESNDKIGYAYAPASERIVVPFSVGPITIQPGDYTNRSHDVSFESNASRPVSGIVDYSLMDYWGGKRRQLLFSTTVHPTANLAVDLIYTHNIVDHPEGAFDTTTLSNRVLYAFTTDLFVKSYIQWNDLDQKLSANFLVGWEYRPGSEIYLVYDEIRDRFASPTLAPRNRILLAKCTYKFRF</sequence>
<name>A0A143PTB1_LUTPR</name>
<dbReference type="Pfam" id="PF19313">
    <property type="entry name" value="DUF5916"/>
    <property type="match status" value="1"/>
</dbReference>
<dbReference type="Proteomes" id="UP000076079">
    <property type="component" value="Chromosome"/>
</dbReference>
<feature type="domain" description="Carbohydrate-binding" evidence="2">
    <location>
        <begin position="44"/>
        <end position="190"/>
    </location>
</feature>
<dbReference type="InterPro" id="IPR045670">
    <property type="entry name" value="DUF5916"/>
</dbReference>
<feature type="signal peptide" evidence="1">
    <location>
        <begin position="1"/>
        <end position="17"/>
    </location>
</feature>
<evidence type="ECO:0000256" key="1">
    <source>
        <dbReference type="SAM" id="SignalP"/>
    </source>
</evidence>
<dbReference type="GO" id="GO:0004553">
    <property type="term" value="F:hydrolase activity, hydrolyzing O-glycosyl compounds"/>
    <property type="evidence" value="ECO:0007669"/>
    <property type="project" value="InterPro"/>
</dbReference>
<dbReference type="SUPFAM" id="SSF49344">
    <property type="entry name" value="CBD9-like"/>
    <property type="match status" value="1"/>
</dbReference>
<feature type="domain" description="DUF5916" evidence="3">
    <location>
        <begin position="248"/>
        <end position="419"/>
    </location>
</feature>
<dbReference type="EMBL" id="CP015136">
    <property type="protein sequence ID" value="AMY11967.1"/>
    <property type="molecule type" value="Genomic_DNA"/>
</dbReference>
<evidence type="ECO:0000313" key="4">
    <source>
        <dbReference type="EMBL" id="AMY11967.1"/>
    </source>
</evidence>
<accession>A0A143PTB1</accession>
<dbReference type="GO" id="GO:0016052">
    <property type="term" value="P:carbohydrate catabolic process"/>
    <property type="evidence" value="ECO:0007669"/>
    <property type="project" value="InterPro"/>
</dbReference>
<dbReference type="InterPro" id="IPR010502">
    <property type="entry name" value="Carb-bd_dom_fam9"/>
</dbReference>
<dbReference type="STRING" id="1855912.LuPra_05237"/>
<dbReference type="GO" id="GO:0030246">
    <property type="term" value="F:carbohydrate binding"/>
    <property type="evidence" value="ECO:0007669"/>
    <property type="project" value="InterPro"/>
</dbReference>
<reference evidence="4 5" key="1">
    <citation type="journal article" date="2016" name="Genome Announc.">
        <title>First Complete Genome Sequence of a Subdivision 6 Acidobacterium Strain.</title>
        <authorList>
            <person name="Huang S."/>
            <person name="Vieira S."/>
            <person name="Bunk B."/>
            <person name="Riedel T."/>
            <person name="Sproer C."/>
            <person name="Overmann J."/>
        </authorList>
    </citation>
    <scope>NUCLEOTIDE SEQUENCE [LARGE SCALE GENOMIC DNA]</scope>
    <source>
        <strain evidence="5">DSM 100886 HEG_-6_39</strain>
    </source>
</reference>
<dbReference type="PATRIC" id="fig|1813736.3.peg.5511"/>
<dbReference type="CDD" id="cd09618">
    <property type="entry name" value="CBM9_like_2"/>
    <property type="match status" value="1"/>
</dbReference>
<dbReference type="OrthoDB" id="9786766at2"/>